<dbReference type="AlphaFoldDB" id="A0A0P6X897"/>
<dbReference type="Proteomes" id="UP000050430">
    <property type="component" value="Unassembled WGS sequence"/>
</dbReference>
<evidence type="ECO:0000313" key="2">
    <source>
        <dbReference type="Proteomes" id="UP000050430"/>
    </source>
</evidence>
<keyword evidence="2" id="KW-1185">Reference proteome</keyword>
<dbReference type="RefSeq" id="WP_062422325.1">
    <property type="nucleotide sequence ID" value="NZ_BBYA01000010.1"/>
</dbReference>
<organism evidence="1 2">
    <name type="scientific">Leptolinea tardivitalis</name>
    <dbReference type="NCBI Taxonomy" id="229920"/>
    <lineage>
        <taxon>Bacteria</taxon>
        <taxon>Bacillati</taxon>
        <taxon>Chloroflexota</taxon>
        <taxon>Anaerolineae</taxon>
        <taxon>Anaerolineales</taxon>
        <taxon>Anaerolineaceae</taxon>
        <taxon>Leptolinea</taxon>
    </lineage>
</organism>
<dbReference type="OrthoDB" id="5522265at2"/>
<dbReference type="InterPro" id="IPR029063">
    <property type="entry name" value="SAM-dependent_MTases_sf"/>
</dbReference>
<dbReference type="SUPFAM" id="SSF53335">
    <property type="entry name" value="S-adenosyl-L-methionine-dependent methyltransferases"/>
    <property type="match status" value="1"/>
</dbReference>
<evidence type="ECO:0000313" key="1">
    <source>
        <dbReference type="EMBL" id="KPL70437.1"/>
    </source>
</evidence>
<dbReference type="Pfam" id="PF13489">
    <property type="entry name" value="Methyltransf_23"/>
    <property type="match status" value="1"/>
</dbReference>
<reference evidence="1 2" key="1">
    <citation type="submission" date="2015-07" db="EMBL/GenBank/DDBJ databases">
        <title>Genome sequence of Leptolinea tardivitalis DSM 16556.</title>
        <authorList>
            <person name="Hemp J."/>
            <person name="Ward L.M."/>
            <person name="Pace L.A."/>
            <person name="Fischer W.W."/>
        </authorList>
    </citation>
    <scope>NUCLEOTIDE SEQUENCE [LARGE SCALE GENOMIC DNA]</scope>
    <source>
        <strain evidence="1 2">YMTK-2</strain>
    </source>
</reference>
<evidence type="ECO:0008006" key="3">
    <source>
        <dbReference type="Google" id="ProtNLM"/>
    </source>
</evidence>
<dbReference type="EMBL" id="LGCK01000014">
    <property type="protein sequence ID" value="KPL70437.1"/>
    <property type="molecule type" value="Genomic_DNA"/>
</dbReference>
<comment type="caution">
    <text evidence="1">The sequence shown here is derived from an EMBL/GenBank/DDBJ whole genome shotgun (WGS) entry which is preliminary data.</text>
</comment>
<protein>
    <recommendedName>
        <fullName evidence="3">Methyltransferase type 11 domain-containing protein</fullName>
    </recommendedName>
</protein>
<name>A0A0P6X897_9CHLR</name>
<dbReference type="PANTHER" id="PTHR43861">
    <property type="entry name" value="TRANS-ACONITATE 2-METHYLTRANSFERASE-RELATED"/>
    <property type="match status" value="1"/>
</dbReference>
<gene>
    <name evidence="1" type="ORF">ADM99_14950</name>
</gene>
<dbReference type="Gene3D" id="3.40.50.150">
    <property type="entry name" value="Vaccinia Virus protein VP39"/>
    <property type="match status" value="1"/>
</dbReference>
<accession>A0A0P6X897</accession>
<proteinExistence type="predicted"/>
<sequence length="230" mass="27035">MENSQKSSLIRIDKTDIIHLVNQDNSLSKEITDEMAVPTYLHNNPLITWLFWRRYEEILRFARLQESDHVLEFGCGLGVFLPTLYARTKHVYAIDLFPSYAQLLCRQRQMDVQFIENLENCAENQFDLVIAADVMEHLDQPQDYYALFQSRIKPGGRLILSGPTENYLYRFGRFLAGYSGKIHYHRNNIYGLERIAREMGFILKDKSILPFRFLPPLFNILLFENPPKPK</sequence>
<dbReference type="STRING" id="229920.ADM99_14950"/>
<dbReference type="CDD" id="cd02440">
    <property type="entry name" value="AdoMet_MTases"/>
    <property type="match status" value="1"/>
</dbReference>